<name>A0A4U9TK11_SERFO</name>
<dbReference type="PANTHER" id="PTHR43641">
    <property type="entry name" value="FORMATE ACETYLTRANSFERASE 3-RELATED"/>
    <property type="match status" value="1"/>
</dbReference>
<dbReference type="PROSITE" id="PS51554">
    <property type="entry name" value="PFL"/>
    <property type="match status" value="1"/>
</dbReference>
<dbReference type="Gene3D" id="3.20.70.20">
    <property type="match status" value="1"/>
</dbReference>
<sequence length="203" mass="22805">MIYACNAAMHLAQKLASKAENMAAVENHPYRKAELQEAAAMLKKVPAYGASSFKEACQSFYFFQLALHLENGSYAVYPGGFDKLLYSFYQQDITRGVLTPEQAYEIVECLWLKLCELSEVRAPRELDGYPMFDAMLHGVRLDDPALVINDLSAMLLAARSNLMTLNSNLQVKLFAGQAGARPQYSAPSARSWRPPRKTWQRTN</sequence>
<dbReference type="AlphaFoldDB" id="A0A4U9TK11"/>
<dbReference type="GO" id="GO:0043722">
    <property type="term" value="F:4-hydroxyphenylacetate decarboxylase activity"/>
    <property type="evidence" value="ECO:0007669"/>
    <property type="project" value="UniProtKB-EC"/>
</dbReference>
<proteinExistence type="predicted"/>
<organism evidence="3">
    <name type="scientific">Serratia fonticola</name>
    <dbReference type="NCBI Taxonomy" id="47917"/>
    <lineage>
        <taxon>Bacteria</taxon>
        <taxon>Pseudomonadati</taxon>
        <taxon>Pseudomonadota</taxon>
        <taxon>Gammaproteobacteria</taxon>
        <taxon>Enterobacterales</taxon>
        <taxon>Yersiniaceae</taxon>
        <taxon>Serratia</taxon>
    </lineage>
</organism>
<feature type="region of interest" description="Disordered" evidence="1">
    <location>
        <begin position="183"/>
        <end position="203"/>
    </location>
</feature>
<gene>
    <name evidence="3" type="primary">hpdB_1</name>
    <name evidence="3" type="ORF">NCTC12965_01015</name>
</gene>
<dbReference type="EC" id="4.1.1.83" evidence="3"/>
<keyword evidence="3" id="KW-0456">Lyase</keyword>
<dbReference type="EMBL" id="CABEEZ010000021">
    <property type="protein sequence ID" value="VTR20486.1"/>
    <property type="molecule type" value="Genomic_DNA"/>
</dbReference>
<feature type="compositionally biased region" description="Basic residues" evidence="1">
    <location>
        <begin position="193"/>
        <end position="203"/>
    </location>
</feature>
<evidence type="ECO:0000259" key="2">
    <source>
        <dbReference type="PROSITE" id="PS51554"/>
    </source>
</evidence>
<feature type="domain" description="PFL" evidence="2">
    <location>
        <begin position="1"/>
        <end position="203"/>
    </location>
</feature>
<dbReference type="SUPFAM" id="SSF51998">
    <property type="entry name" value="PFL-like glycyl radical enzymes"/>
    <property type="match status" value="1"/>
</dbReference>
<dbReference type="InterPro" id="IPR004184">
    <property type="entry name" value="PFL_dom"/>
</dbReference>
<reference evidence="3" key="1">
    <citation type="submission" date="2019-05" db="EMBL/GenBank/DDBJ databases">
        <authorList>
            <consortium name="Pathogen Informatics"/>
        </authorList>
    </citation>
    <scope>NUCLEOTIDE SEQUENCE [LARGE SCALE GENOMIC DNA]</scope>
    <source>
        <strain evidence="3">NCTC12965</strain>
    </source>
</reference>
<protein>
    <submittedName>
        <fullName evidence="3">4-hydroxyphenylacetate decarboxylase large subunit</fullName>
        <ecNumber evidence="3">4.1.1.83</ecNumber>
    </submittedName>
</protein>
<evidence type="ECO:0000313" key="3">
    <source>
        <dbReference type="EMBL" id="VTR20486.1"/>
    </source>
</evidence>
<evidence type="ECO:0000256" key="1">
    <source>
        <dbReference type="SAM" id="MobiDB-lite"/>
    </source>
</evidence>
<dbReference type="InterPro" id="IPR051215">
    <property type="entry name" value="GRE"/>
</dbReference>
<dbReference type="GO" id="GO:0005829">
    <property type="term" value="C:cytosol"/>
    <property type="evidence" value="ECO:0007669"/>
    <property type="project" value="TreeGrafter"/>
</dbReference>
<accession>A0A4U9TK11</accession>
<dbReference type="Pfam" id="PF02901">
    <property type="entry name" value="PFL-like"/>
    <property type="match status" value="1"/>
</dbReference>
<dbReference type="PANTHER" id="PTHR43641:SF2">
    <property type="entry name" value="DEHYDRATASE YBIW-RELATED"/>
    <property type="match status" value="1"/>
</dbReference>